<proteinExistence type="predicted"/>
<dbReference type="Proteomes" id="UP000075320">
    <property type="component" value="Unassembled WGS sequence"/>
</dbReference>
<keyword evidence="4" id="KW-1133">Transmembrane helix</keyword>
<organism evidence="5 6">
    <name type="scientific">Bdellovibrio bacteriovorus</name>
    <dbReference type="NCBI Taxonomy" id="959"/>
    <lineage>
        <taxon>Bacteria</taxon>
        <taxon>Pseudomonadati</taxon>
        <taxon>Bdellovibrionota</taxon>
        <taxon>Bdellovibrionia</taxon>
        <taxon>Bdellovibrionales</taxon>
        <taxon>Pseudobdellovibrionaceae</taxon>
        <taxon>Bdellovibrio</taxon>
    </lineage>
</organism>
<dbReference type="SUPFAM" id="SSF48452">
    <property type="entry name" value="TPR-like"/>
    <property type="match status" value="2"/>
</dbReference>
<evidence type="ECO:0000256" key="4">
    <source>
        <dbReference type="SAM" id="Phobius"/>
    </source>
</evidence>
<evidence type="ECO:0000256" key="1">
    <source>
        <dbReference type="ARBA" id="ARBA00022737"/>
    </source>
</evidence>
<feature type="transmembrane region" description="Helical" evidence="4">
    <location>
        <begin position="169"/>
        <end position="187"/>
    </location>
</feature>
<name>A0A150WP86_BDEBC</name>
<accession>A0A150WP86</accession>
<reference evidence="5 6" key="1">
    <citation type="submission" date="2016-03" db="EMBL/GenBank/DDBJ databases">
        <authorList>
            <person name="Ploux O."/>
        </authorList>
    </citation>
    <scope>NUCLEOTIDE SEQUENCE [LARGE SCALE GENOMIC DNA]</scope>
    <source>
        <strain evidence="5 6">R0</strain>
    </source>
</reference>
<keyword evidence="2 3" id="KW-0802">TPR repeat</keyword>
<sequence>MMDEAVNSDKNWLVKSSTRILGPFTAEELAQQLKTKQISIIDEIRQPHGRWSYIRENHGFMEVIRAIREEQDANGENTMTHSIAQHTSTKTDALVEFREDTVTPPPDSDLTPIPDRMRSAVPGLKDVTPVAERPINRANSATAPAKVYGSSQDSGMQARMRQQSEKMRWAMIAVTVIAALAVVFLVTRKEQKKGGSFSELISQAIRYKNLGLYEKSLASYQRAVKLQEPDADTVVQMAPVLISEDRQTLMGRRVLESALGKEGRSRSETMDALLGIAVSYMMDGDLKQAEDTLQKAIGNEPFNAAALINMAIIQLKKGNYQQAMRDFDSIHRKNPQSVFALFGRAIATMEYSRRMNDLNPLPLLVRDIRASVAKTAYLRQELLLFQIAAQSLLGDVDGVNQGVVQFLNQLSGQAKNYVHPLTMDWRFTQWDYLEKFCADIFQKYSTNPEVKALRSVCLMEINRDSDAAKILLEAMSEAPKDPYVLVTQAGYLVKIGRVPEAKSILKMPELSTLNMRNLLLGQICIESQDVTCAQNAYAAVYANDRANATASYGLAWVKMRSNDRAAAYEYVRAGLQSESNYLPLLDLRDQLEYER</sequence>
<feature type="repeat" description="TPR" evidence="3">
    <location>
        <begin position="270"/>
        <end position="303"/>
    </location>
</feature>
<keyword evidence="6" id="KW-1185">Reference proteome</keyword>
<dbReference type="EMBL" id="LUKE01000001">
    <property type="protein sequence ID" value="KYG66005.1"/>
    <property type="molecule type" value="Genomic_DNA"/>
</dbReference>
<comment type="caution">
    <text evidence="5">The sequence shown here is derived from an EMBL/GenBank/DDBJ whole genome shotgun (WGS) entry which is preliminary data.</text>
</comment>
<dbReference type="PROSITE" id="PS50005">
    <property type="entry name" value="TPR"/>
    <property type="match status" value="2"/>
</dbReference>
<evidence type="ECO:0000256" key="3">
    <source>
        <dbReference type="PROSITE-ProRule" id="PRU00339"/>
    </source>
</evidence>
<dbReference type="PANTHER" id="PTHR44943:SF8">
    <property type="entry name" value="TPR REPEAT-CONTAINING PROTEIN MJ0263"/>
    <property type="match status" value="1"/>
</dbReference>
<dbReference type="OrthoDB" id="5287582at2"/>
<dbReference type="PANTHER" id="PTHR44943">
    <property type="entry name" value="CELLULOSE SYNTHASE OPERON PROTEIN C"/>
    <property type="match status" value="1"/>
</dbReference>
<keyword evidence="1" id="KW-0677">Repeat</keyword>
<feature type="repeat" description="TPR" evidence="3">
    <location>
        <begin position="304"/>
        <end position="337"/>
    </location>
</feature>
<keyword evidence="4" id="KW-0812">Transmembrane</keyword>
<dbReference type="InterPro" id="IPR051685">
    <property type="entry name" value="Ycf3/AcsC/BcsC/TPR_MFPF"/>
</dbReference>
<dbReference type="Pfam" id="PF14559">
    <property type="entry name" value="TPR_19"/>
    <property type="match status" value="1"/>
</dbReference>
<evidence type="ECO:0000313" key="5">
    <source>
        <dbReference type="EMBL" id="KYG66005.1"/>
    </source>
</evidence>
<evidence type="ECO:0000256" key="2">
    <source>
        <dbReference type="ARBA" id="ARBA00022803"/>
    </source>
</evidence>
<dbReference type="SMART" id="SM00028">
    <property type="entry name" value="TPR"/>
    <property type="match status" value="5"/>
</dbReference>
<dbReference type="InterPro" id="IPR011990">
    <property type="entry name" value="TPR-like_helical_dom_sf"/>
</dbReference>
<evidence type="ECO:0000313" key="6">
    <source>
        <dbReference type="Proteomes" id="UP000075320"/>
    </source>
</evidence>
<dbReference type="InterPro" id="IPR019734">
    <property type="entry name" value="TPR_rpt"/>
</dbReference>
<keyword evidence="4" id="KW-0472">Membrane</keyword>
<gene>
    <name evidence="5" type="ORF">AZI86_02750</name>
</gene>
<dbReference type="Gene3D" id="1.25.40.10">
    <property type="entry name" value="Tetratricopeptide repeat domain"/>
    <property type="match status" value="2"/>
</dbReference>
<protein>
    <submittedName>
        <fullName evidence="5">Uncharacterized protein</fullName>
    </submittedName>
</protein>
<dbReference type="RefSeq" id="WP_061833571.1">
    <property type="nucleotide sequence ID" value="NZ_LUKE01000001.1"/>
</dbReference>
<dbReference type="AlphaFoldDB" id="A0A150WP86"/>